<evidence type="ECO:0000256" key="1">
    <source>
        <dbReference type="ARBA" id="ARBA00022737"/>
    </source>
</evidence>
<protein>
    <recommendedName>
        <fullName evidence="3">STI1 domain-containing protein</fullName>
    </recommendedName>
</protein>
<reference evidence="4 5" key="1">
    <citation type="submission" date="2022-05" db="EMBL/GenBank/DDBJ databases">
        <authorList>
            <consortium name="Genoscope - CEA"/>
            <person name="William W."/>
        </authorList>
    </citation>
    <scope>NUCLEOTIDE SEQUENCE [LARGE SCALE GENOMIC DNA]</scope>
</reference>
<evidence type="ECO:0000313" key="5">
    <source>
        <dbReference type="Proteomes" id="UP001159405"/>
    </source>
</evidence>
<gene>
    <name evidence="4" type="ORF">PLOB_00032318</name>
</gene>
<dbReference type="SMART" id="SM00727">
    <property type="entry name" value="STI1"/>
    <property type="match status" value="2"/>
</dbReference>
<keyword evidence="5" id="KW-1185">Reference proteome</keyword>
<evidence type="ECO:0000313" key="4">
    <source>
        <dbReference type="EMBL" id="CAH3126309.1"/>
    </source>
</evidence>
<feature type="domain" description="STI1" evidence="3">
    <location>
        <begin position="241"/>
        <end position="283"/>
    </location>
</feature>
<proteinExistence type="predicted"/>
<evidence type="ECO:0000259" key="3">
    <source>
        <dbReference type="SMART" id="SM00727"/>
    </source>
</evidence>
<sequence length="308" mass="33739">MAEGCSASSEVDDSDIPPLEDMTELIDQVNMLHKDVLPGRPIESSKIPTDPSTKKKTESSSKNQSLAQSQSQKSFGGFKKGFLNNPKPKKGKSPSLAEPGKKDDIPVIKPKNPEQKKKGMEIPEVQEAMKSNIPSLENKDWITEDLLKKIEGNPSLSKLLMDPKFTAALSQVQTDPMKAMAMLSSNPEMQKALQEFSALLGEHFTSLGNSAVGMKSTVSQDNDIGLTERASARQQPPVPPSPEDQAKMQEILSDPEVMRVLQDHQIQKLLTMMKTNPDAAQLEVKNANADMRAKIQKLVEVGLLGFAH</sequence>
<feature type="domain" description="STI1" evidence="3">
    <location>
        <begin position="153"/>
        <end position="193"/>
    </location>
</feature>
<feature type="compositionally biased region" description="Basic and acidic residues" evidence="2">
    <location>
        <begin position="99"/>
        <end position="121"/>
    </location>
</feature>
<dbReference type="Pfam" id="PF17830">
    <property type="entry name" value="STI1-HOP_DP"/>
    <property type="match status" value="1"/>
</dbReference>
<name>A0ABN8P148_9CNID</name>
<dbReference type="Gene3D" id="1.10.260.100">
    <property type="match status" value="2"/>
</dbReference>
<feature type="compositionally biased region" description="Polar residues" evidence="2">
    <location>
        <begin position="63"/>
        <end position="74"/>
    </location>
</feature>
<evidence type="ECO:0000256" key="2">
    <source>
        <dbReference type="SAM" id="MobiDB-lite"/>
    </source>
</evidence>
<comment type="caution">
    <text evidence="4">The sequence shown here is derived from an EMBL/GenBank/DDBJ whole genome shotgun (WGS) entry which is preliminary data.</text>
</comment>
<accession>A0ABN8P148</accession>
<organism evidence="4 5">
    <name type="scientific">Porites lobata</name>
    <dbReference type="NCBI Taxonomy" id="104759"/>
    <lineage>
        <taxon>Eukaryota</taxon>
        <taxon>Metazoa</taxon>
        <taxon>Cnidaria</taxon>
        <taxon>Anthozoa</taxon>
        <taxon>Hexacorallia</taxon>
        <taxon>Scleractinia</taxon>
        <taxon>Fungiina</taxon>
        <taxon>Poritidae</taxon>
        <taxon>Porites</taxon>
    </lineage>
</organism>
<dbReference type="InterPro" id="IPR041243">
    <property type="entry name" value="STI1/HOP_DP"/>
</dbReference>
<dbReference type="EMBL" id="CALNXK010000042">
    <property type="protein sequence ID" value="CAH3126309.1"/>
    <property type="molecule type" value="Genomic_DNA"/>
</dbReference>
<feature type="region of interest" description="Disordered" evidence="2">
    <location>
        <begin position="1"/>
        <end position="122"/>
    </location>
</feature>
<dbReference type="InterPro" id="IPR006636">
    <property type="entry name" value="STI1_HS-bd"/>
</dbReference>
<keyword evidence="1" id="KW-0677">Repeat</keyword>
<dbReference type="Proteomes" id="UP001159405">
    <property type="component" value="Unassembled WGS sequence"/>
</dbReference>